<dbReference type="OrthoDB" id="9781411at2"/>
<feature type="transmembrane region" description="Helical" evidence="8">
    <location>
        <begin position="184"/>
        <end position="206"/>
    </location>
</feature>
<feature type="transmembrane region" description="Helical" evidence="8">
    <location>
        <begin position="88"/>
        <end position="110"/>
    </location>
</feature>
<feature type="transmembrane region" description="Helical" evidence="8">
    <location>
        <begin position="501"/>
        <end position="522"/>
    </location>
</feature>
<dbReference type="GO" id="GO:0008324">
    <property type="term" value="F:monoatomic cation transmembrane transporter activity"/>
    <property type="evidence" value="ECO:0007669"/>
    <property type="project" value="InterPro"/>
</dbReference>
<sequence>MSLISDLALILIVAAFVTIIFKKLNQPLVLGYIVAGFIVSPHMPYTMSVIDKANIHTWADIGVIFLLFSLGLEFSIKKILKMGASPIISSMIITFSMTFLGFVVGRFFGWEQMDCMFLGGMIAISSTTIIYKAFTDMGLTQTKFAINVMSVIILEDILAVVMMVMLSTIAAGNSLSGSQILGSLIKIVFFLVLWFVIGLFAIPLILRSVRKYLNNETLLIVALGLCCLMAVLSTEVGFSAAFGAFVMGSILSETVEAERIEHLVEPVKNLFGAIFFVSVGMLVDPVILVKYAVPILLLTLTVLLGKIIFGTLGYFLSGQPLKTSMRCSFSMAQVGEFAFIIASLGLSLGVIAKFLYPAVVAVSVITTFLTPYMIRAGEPAYNLLTRILPKYWVRRLEHIQAAPTYNPINERYWHRLVKSMISSTLIYSILSIAVIAVMFSVLLPYLRNISVEWFNVEWVGNTVCGVVTLALISPFLRSILMKINHSEEFRILWIRNRLNRLSLIGTMVIRGFVAMGFVFYVINYLSRFRTALIIVVALIVLLLIVLSRTLKARSISLERVFVQNLRNRDLHAQIRGEAKPHFANDLLDRDIHIGTIEVPEGSSWAGKSLSSLELRTRFGVHISSIIRGSRRINIPNGSVHIFPNDKIEAIGDDEQLTKFSSAIEHDVIDYDVDIETREMKLRQIVIASDSPFVGKSIQESGLRDRYNCMVVGIEQGQQKLTLINPNIPLVSGDVIWVVGEEKDLKNIGG</sequence>
<dbReference type="AlphaFoldDB" id="A0A096AZ65"/>
<feature type="transmembrane region" description="Helical" evidence="8">
    <location>
        <begin position="458"/>
        <end position="480"/>
    </location>
</feature>
<feature type="transmembrane region" description="Helical" evidence="8">
    <location>
        <begin position="28"/>
        <end position="45"/>
    </location>
</feature>
<keyword evidence="5 8" id="KW-0812">Transmembrane</keyword>
<comment type="caution">
    <text evidence="10">The sequence shown here is derived from an EMBL/GenBank/DDBJ whole genome shotgun (WGS) entry which is preliminary data.</text>
</comment>
<dbReference type="EMBL" id="JRNU01000013">
    <property type="protein sequence ID" value="KGF52328.1"/>
    <property type="molecule type" value="Genomic_DNA"/>
</dbReference>
<feature type="transmembrane region" description="Helical" evidence="8">
    <location>
        <begin position="218"/>
        <end position="250"/>
    </location>
</feature>
<dbReference type="RefSeq" id="WP_036855000.1">
    <property type="nucleotide sequence ID" value="NZ_JRNU01000013.1"/>
</dbReference>
<feature type="transmembrane region" description="Helical" evidence="8">
    <location>
        <begin position="270"/>
        <end position="288"/>
    </location>
</feature>
<feature type="transmembrane region" description="Helical" evidence="8">
    <location>
        <begin position="146"/>
        <end position="172"/>
    </location>
</feature>
<keyword evidence="4" id="KW-0633">Potassium transport</keyword>
<feature type="transmembrane region" description="Helical" evidence="8">
    <location>
        <begin position="6"/>
        <end position="21"/>
    </location>
</feature>
<feature type="transmembrane region" description="Helical" evidence="8">
    <location>
        <begin position="425"/>
        <end position="446"/>
    </location>
</feature>
<feature type="domain" description="RCK C-terminal" evidence="9">
    <location>
        <begin position="669"/>
        <end position="749"/>
    </location>
</feature>
<evidence type="ECO:0000259" key="9">
    <source>
        <dbReference type="PROSITE" id="PS51202"/>
    </source>
</evidence>
<accession>A0A096AZ65</accession>
<dbReference type="Gene3D" id="3.30.70.1450">
    <property type="entry name" value="Regulator of K+ conductance, C-terminal domain"/>
    <property type="match status" value="2"/>
</dbReference>
<dbReference type="PROSITE" id="PS51202">
    <property type="entry name" value="RCK_C"/>
    <property type="match status" value="2"/>
</dbReference>
<evidence type="ECO:0000256" key="8">
    <source>
        <dbReference type="SAM" id="Phobius"/>
    </source>
</evidence>
<feature type="transmembrane region" description="Helical" evidence="8">
    <location>
        <begin position="295"/>
        <end position="317"/>
    </location>
</feature>
<evidence type="ECO:0000256" key="5">
    <source>
        <dbReference type="ARBA" id="ARBA00022692"/>
    </source>
</evidence>
<keyword evidence="4" id="KW-0630">Potassium</keyword>
<dbReference type="Gene3D" id="1.20.1530.20">
    <property type="match status" value="1"/>
</dbReference>
<dbReference type="SUPFAM" id="SSF116726">
    <property type="entry name" value="TrkA C-terminal domain-like"/>
    <property type="match status" value="2"/>
</dbReference>
<feature type="transmembrane region" description="Helical" evidence="8">
    <location>
        <begin position="528"/>
        <end position="546"/>
    </location>
</feature>
<evidence type="ECO:0000256" key="1">
    <source>
        <dbReference type="ARBA" id="ARBA00004141"/>
    </source>
</evidence>
<evidence type="ECO:0000256" key="3">
    <source>
        <dbReference type="ARBA" id="ARBA00022448"/>
    </source>
</evidence>
<comment type="subcellular location">
    <subcellularLocation>
        <location evidence="1">Membrane</location>
        <topology evidence="1">Multi-pass membrane protein</topology>
    </subcellularLocation>
</comment>
<feature type="transmembrane region" description="Helical" evidence="8">
    <location>
        <begin position="337"/>
        <end position="365"/>
    </location>
</feature>
<dbReference type="GO" id="GO:0015297">
    <property type="term" value="F:antiporter activity"/>
    <property type="evidence" value="ECO:0007669"/>
    <property type="project" value="InterPro"/>
</dbReference>
<feature type="transmembrane region" description="Helical" evidence="8">
    <location>
        <begin position="57"/>
        <end position="76"/>
    </location>
</feature>
<keyword evidence="7 8" id="KW-0472">Membrane</keyword>
<comment type="similarity">
    <text evidence="2">Belongs to the monovalent cation:proton antiporter 2 (CPA2) transporter (TC 2.A.37) family.</text>
</comment>
<evidence type="ECO:0000313" key="10">
    <source>
        <dbReference type="EMBL" id="KGF52328.1"/>
    </source>
</evidence>
<keyword evidence="6 8" id="KW-1133">Transmembrane helix</keyword>
<dbReference type="InterPro" id="IPR036721">
    <property type="entry name" value="RCK_C_sf"/>
</dbReference>
<reference evidence="10 11" key="1">
    <citation type="submission" date="2014-07" db="EMBL/GenBank/DDBJ databases">
        <authorList>
            <person name="McCorrison J."/>
            <person name="Sanka R."/>
            <person name="Torralba M."/>
            <person name="Gillis M."/>
            <person name="Haft D.H."/>
            <person name="Methe B."/>
            <person name="Sutton G."/>
            <person name="Nelson K.E."/>
        </authorList>
    </citation>
    <scope>NUCLEOTIDE SEQUENCE [LARGE SCALE GENOMIC DNA]</scope>
    <source>
        <strain evidence="10 11">DNF00058</strain>
    </source>
</reference>
<dbReference type="InterPro" id="IPR038770">
    <property type="entry name" value="Na+/solute_symporter_sf"/>
</dbReference>
<dbReference type="GO" id="GO:0016020">
    <property type="term" value="C:membrane"/>
    <property type="evidence" value="ECO:0007669"/>
    <property type="project" value="UniProtKB-SubCell"/>
</dbReference>
<dbReference type="Pfam" id="PF00999">
    <property type="entry name" value="Na_H_Exchanger"/>
    <property type="match status" value="1"/>
</dbReference>
<dbReference type="GO" id="GO:0006813">
    <property type="term" value="P:potassium ion transport"/>
    <property type="evidence" value="ECO:0007669"/>
    <property type="project" value="UniProtKB-KW"/>
</dbReference>
<dbReference type="PANTHER" id="PTHR42751:SF3">
    <property type="entry name" value="SODIUM_GLUTAMATE SYMPORTER"/>
    <property type="match status" value="1"/>
</dbReference>
<dbReference type="PANTHER" id="PTHR42751">
    <property type="entry name" value="SODIUM/HYDROGEN EXCHANGER FAMILY/TRKA DOMAIN PROTEIN"/>
    <property type="match status" value="1"/>
</dbReference>
<name>A0A096AZ65_9BACT</name>
<gene>
    <name evidence="10" type="ORF">HMPREF9302_04145</name>
</gene>
<keyword evidence="11" id="KW-1185">Reference proteome</keyword>
<evidence type="ECO:0000313" key="11">
    <source>
        <dbReference type="Proteomes" id="UP000029614"/>
    </source>
</evidence>
<dbReference type="InterPro" id="IPR006153">
    <property type="entry name" value="Cation/H_exchanger_TM"/>
</dbReference>
<protein>
    <submittedName>
        <fullName evidence="10">Sodium:proton antiporter</fullName>
    </submittedName>
</protein>
<evidence type="ECO:0000256" key="7">
    <source>
        <dbReference type="ARBA" id="ARBA00023136"/>
    </source>
</evidence>
<feature type="transmembrane region" description="Helical" evidence="8">
    <location>
        <begin position="116"/>
        <end position="134"/>
    </location>
</feature>
<feature type="domain" description="RCK C-terminal" evidence="9">
    <location>
        <begin position="581"/>
        <end position="665"/>
    </location>
</feature>
<proteinExistence type="inferred from homology"/>
<keyword evidence="4" id="KW-0406">Ion transport</keyword>
<dbReference type="GO" id="GO:1902600">
    <property type="term" value="P:proton transmembrane transport"/>
    <property type="evidence" value="ECO:0007669"/>
    <property type="project" value="InterPro"/>
</dbReference>
<dbReference type="InterPro" id="IPR006037">
    <property type="entry name" value="RCK_C"/>
</dbReference>
<evidence type="ECO:0000256" key="2">
    <source>
        <dbReference type="ARBA" id="ARBA00005551"/>
    </source>
</evidence>
<organism evidence="10 11">
    <name type="scientific">Prevotella amnii DNF00058</name>
    <dbReference type="NCBI Taxonomy" id="1401066"/>
    <lineage>
        <taxon>Bacteria</taxon>
        <taxon>Pseudomonadati</taxon>
        <taxon>Bacteroidota</taxon>
        <taxon>Bacteroidia</taxon>
        <taxon>Bacteroidales</taxon>
        <taxon>Prevotellaceae</taxon>
        <taxon>Prevotella</taxon>
    </lineage>
</organism>
<dbReference type="Proteomes" id="UP000029614">
    <property type="component" value="Unassembled WGS sequence"/>
</dbReference>
<evidence type="ECO:0000256" key="6">
    <source>
        <dbReference type="ARBA" id="ARBA00022989"/>
    </source>
</evidence>
<keyword evidence="3" id="KW-0813">Transport</keyword>
<dbReference type="Pfam" id="PF02080">
    <property type="entry name" value="TrkA_C"/>
    <property type="match status" value="2"/>
</dbReference>
<evidence type="ECO:0000256" key="4">
    <source>
        <dbReference type="ARBA" id="ARBA00022538"/>
    </source>
</evidence>